<keyword evidence="3 5" id="KW-1133">Transmembrane helix</keyword>
<dbReference type="AlphaFoldDB" id="A0A1Y5Q6E0"/>
<comment type="subcellular location">
    <subcellularLocation>
        <location evidence="1">Membrane</location>
        <topology evidence="1">Multi-pass membrane protein</topology>
    </subcellularLocation>
</comment>
<accession>A0A1Y5Q6E0</accession>
<dbReference type="InterPro" id="IPR011547">
    <property type="entry name" value="SLC26A/SulP_dom"/>
</dbReference>
<reference evidence="7" key="1">
    <citation type="submission" date="2016-03" db="EMBL/GenBank/DDBJ databases">
        <authorList>
            <person name="Ploux O."/>
        </authorList>
    </citation>
    <scope>NUCLEOTIDE SEQUENCE</scope>
    <source>
        <strain evidence="7">UC10</strain>
    </source>
</reference>
<dbReference type="PROSITE" id="PS50801">
    <property type="entry name" value="STAS"/>
    <property type="match status" value="1"/>
</dbReference>
<proteinExistence type="predicted"/>
<feature type="transmembrane region" description="Helical" evidence="5">
    <location>
        <begin position="130"/>
        <end position="154"/>
    </location>
</feature>
<keyword evidence="2 5" id="KW-0812">Transmembrane</keyword>
<feature type="transmembrane region" description="Helical" evidence="5">
    <location>
        <begin position="200"/>
        <end position="219"/>
    </location>
</feature>
<dbReference type="Pfam" id="PF00916">
    <property type="entry name" value="Sulfate_transp"/>
    <property type="match status" value="1"/>
</dbReference>
<sequence length="567" mass="58818">MKTEAYTPKLLTVFREGYSAAAFRADAIAGLTVAIVALPLAMALGIASGASPDKGLITAVVAGFLISALGGSRVQVGGPTGAFVVVIFNVIASHGYDGLLIATLLAGLILIASGLLRFGQMIKYIPHPVVTGFTAGIAVIIASSQVKDFLGLAIDKVPADFLPKWQAYLGALPSANWAAIGIGGAALAIIIALRKFAPRLPGFLIAVVAASLAASLLNLPVDTIGSRFPYIPAGLPVPSFPDISLAKINAVLPSAFTIAFLAGIEALLSAVVADGMAGTRHRSNQELIGQGVANLGSALFGGLPATGAIARTATNIRSGAKTPVAGMMHAAFLLVFILFGTDLMAYVPMAALAAILFMVAWGMSEYQRFFALLRMPNSDRAVLLITFGLTVLVDLTVAIAVGVTLASLLFMARMAEAVEVDRSGRRDAELDAEDLDQRDDLPPGVEVFRIAGPFFFGVAGELLDTLRRVGQSPRVIILRMRLVPLLDASGAQALQEFVEQARLTGARVIVSGVQPQPRAMLGRIGLGEAAGRIAYAADYAGAQALAVDLAVGGRENPILTKSGEGNE</sequence>
<dbReference type="SUPFAM" id="SSF52091">
    <property type="entry name" value="SpoIIaa-like"/>
    <property type="match status" value="1"/>
</dbReference>
<evidence type="ECO:0000256" key="5">
    <source>
        <dbReference type="SAM" id="Phobius"/>
    </source>
</evidence>
<evidence type="ECO:0000256" key="2">
    <source>
        <dbReference type="ARBA" id="ARBA00022692"/>
    </source>
</evidence>
<feature type="transmembrane region" description="Helical" evidence="5">
    <location>
        <begin position="250"/>
        <end position="273"/>
    </location>
</feature>
<dbReference type="InterPro" id="IPR001902">
    <property type="entry name" value="SLC26A/SulP_fam"/>
</dbReference>
<dbReference type="PANTHER" id="PTHR11814">
    <property type="entry name" value="SULFATE TRANSPORTER"/>
    <property type="match status" value="1"/>
</dbReference>
<dbReference type="CDD" id="cd07042">
    <property type="entry name" value="STAS_SulP_like_sulfate_transporter"/>
    <property type="match status" value="1"/>
</dbReference>
<feature type="transmembrane region" description="Helical" evidence="5">
    <location>
        <begin position="59"/>
        <end position="92"/>
    </location>
</feature>
<feature type="transmembrane region" description="Helical" evidence="5">
    <location>
        <begin position="331"/>
        <end position="361"/>
    </location>
</feature>
<organism evidence="7">
    <name type="scientific">uncultured Sphingopyxis sp</name>
    <dbReference type="NCBI Taxonomy" id="310581"/>
    <lineage>
        <taxon>Bacteria</taxon>
        <taxon>Pseudomonadati</taxon>
        <taxon>Pseudomonadota</taxon>
        <taxon>Alphaproteobacteria</taxon>
        <taxon>Sphingomonadales</taxon>
        <taxon>Sphingomonadaceae</taxon>
        <taxon>Sphingopyxis</taxon>
        <taxon>environmental samples</taxon>
    </lineage>
</organism>
<evidence type="ECO:0000256" key="4">
    <source>
        <dbReference type="ARBA" id="ARBA00023136"/>
    </source>
</evidence>
<gene>
    <name evidence="7" type="primary">ychM</name>
    <name evidence="7" type="ORF">SPPYR_3939</name>
</gene>
<evidence type="ECO:0000256" key="3">
    <source>
        <dbReference type="ARBA" id="ARBA00022989"/>
    </source>
</evidence>
<keyword evidence="4 5" id="KW-0472">Membrane</keyword>
<dbReference type="GO" id="GO:0055085">
    <property type="term" value="P:transmembrane transport"/>
    <property type="evidence" value="ECO:0007669"/>
    <property type="project" value="InterPro"/>
</dbReference>
<dbReference type="Gene3D" id="3.30.750.24">
    <property type="entry name" value="STAS domain"/>
    <property type="match status" value="1"/>
</dbReference>
<feature type="transmembrane region" description="Helical" evidence="5">
    <location>
        <begin position="381"/>
        <end position="412"/>
    </location>
</feature>
<evidence type="ECO:0000256" key="1">
    <source>
        <dbReference type="ARBA" id="ARBA00004141"/>
    </source>
</evidence>
<name>A0A1Y5Q6E0_9SPHN</name>
<dbReference type="EMBL" id="LT598653">
    <property type="protein sequence ID" value="SBV35054.1"/>
    <property type="molecule type" value="Genomic_DNA"/>
</dbReference>
<feature type="domain" description="STAS" evidence="6">
    <location>
        <begin position="435"/>
        <end position="546"/>
    </location>
</feature>
<dbReference type="RefSeq" id="WP_295322272.1">
    <property type="nucleotide sequence ID" value="NZ_LT598653.1"/>
</dbReference>
<dbReference type="Pfam" id="PF01740">
    <property type="entry name" value="STAS"/>
    <property type="match status" value="1"/>
</dbReference>
<dbReference type="InterPro" id="IPR002645">
    <property type="entry name" value="STAS_dom"/>
</dbReference>
<dbReference type="KEGG" id="sphu:SPPYR_3939"/>
<dbReference type="NCBIfam" id="TIGR00815">
    <property type="entry name" value="sulP"/>
    <property type="match status" value="1"/>
</dbReference>
<dbReference type="InterPro" id="IPR036513">
    <property type="entry name" value="STAS_dom_sf"/>
</dbReference>
<evidence type="ECO:0000313" key="7">
    <source>
        <dbReference type="EMBL" id="SBV35054.1"/>
    </source>
</evidence>
<feature type="transmembrane region" description="Helical" evidence="5">
    <location>
        <begin position="27"/>
        <end position="47"/>
    </location>
</feature>
<protein>
    <submittedName>
        <fullName evidence="7">Putative sulfate transporter YchM</fullName>
    </submittedName>
</protein>
<dbReference type="GO" id="GO:0016020">
    <property type="term" value="C:membrane"/>
    <property type="evidence" value="ECO:0007669"/>
    <property type="project" value="UniProtKB-SubCell"/>
</dbReference>
<feature type="transmembrane region" description="Helical" evidence="5">
    <location>
        <begin position="98"/>
        <end position="118"/>
    </location>
</feature>
<feature type="transmembrane region" description="Helical" evidence="5">
    <location>
        <begin position="174"/>
        <end position="193"/>
    </location>
</feature>
<evidence type="ECO:0000259" key="6">
    <source>
        <dbReference type="PROSITE" id="PS50801"/>
    </source>
</evidence>